<dbReference type="GO" id="GO:0043138">
    <property type="term" value="F:3'-5' DNA helicase activity"/>
    <property type="evidence" value="ECO:0007669"/>
    <property type="project" value="UniProtKB-EC"/>
</dbReference>
<evidence type="ECO:0000256" key="2">
    <source>
        <dbReference type="ARBA" id="ARBA00022801"/>
    </source>
</evidence>
<dbReference type="Pfam" id="PF21099">
    <property type="entry name" value="POLQ_helical"/>
    <property type="match status" value="1"/>
</dbReference>
<dbReference type="GO" id="GO:0005524">
    <property type="term" value="F:ATP binding"/>
    <property type="evidence" value="ECO:0007669"/>
    <property type="project" value="UniProtKB-KW"/>
</dbReference>
<feature type="compositionally biased region" description="Polar residues" evidence="6">
    <location>
        <begin position="203"/>
        <end position="222"/>
    </location>
</feature>
<keyword evidence="2" id="KW-0378">Hydrolase</keyword>
<evidence type="ECO:0000256" key="3">
    <source>
        <dbReference type="ARBA" id="ARBA00022806"/>
    </source>
</evidence>
<gene>
    <name evidence="8" type="ORF">EI555_016005</name>
</gene>
<dbReference type="Proteomes" id="UP000308365">
    <property type="component" value="Unassembled WGS sequence"/>
</dbReference>
<dbReference type="SUPFAM" id="SSF46785">
    <property type="entry name" value="Winged helix' DNA-binding domain"/>
    <property type="match status" value="1"/>
</dbReference>
<accession>A0A4U1FBA7</accession>
<evidence type="ECO:0000256" key="1">
    <source>
        <dbReference type="ARBA" id="ARBA00022741"/>
    </source>
</evidence>
<protein>
    <recommendedName>
        <fullName evidence="7">Helicase C-terminal domain-containing protein</fullName>
    </recommendedName>
</protein>
<dbReference type="InterPro" id="IPR011545">
    <property type="entry name" value="DEAD/DEAH_box_helicase_dom"/>
</dbReference>
<dbReference type="Pfam" id="PF00270">
    <property type="entry name" value="DEAD"/>
    <property type="match status" value="1"/>
</dbReference>
<dbReference type="Pfam" id="PF20470">
    <property type="entry name" value="HTH_61"/>
    <property type="match status" value="1"/>
</dbReference>
<dbReference type="Gene3D" id="1.10.3380.20">
    <property type="match status" value="1"/>
</dbReference>
<organism evidence="8 9">
    <name type="scientific">Monodon monoceros</name>
    <name type="common">Narwhal</name>
    <name type="synonym">Ceratodon monodon</name>
    <dbReference type="NCBI Taxonomy" id="40151"/>
    <lineage>
        <taxon>Eukaryota</taxon>
        <taxon>Metazoa</taxon>
        <taxon>Chordata</taxon>
        <taxon>Craniata</taxon>
        <taxon>Vertebrata</taxon>
        <taxon>Euteleostomi</taxon>
        <taxon>Mammalia</taxon>
        <taxon>Eutheria</taxon>
        <taxon>Laurasiatheria</taxon>
        <taxon>Artiodactyla</taxon>
        <taxon>Whippomorpha</taxon>
        <taxon>Cetacea</taxon>
        <taxon>Odontoceti</taxon>
        <taxon>Monodontidae</taxon>
        <taxon>Monodon</taxon>
    </lineage>
</organism>
<evidence type="ECO:0000256" key="6">
    <source>
        <dbReference type="SAM" id="MobiDB-lite"/>
    </source>
</evidence>
<feature type="region of interest" description="Disordered" evidence="6">
    <location>
        <begin position="177"/>
        <end position="240"/>
    </location>
</feature>
<comment type="caution">
    <text evidence="8">The sequence shown here is derived from an EMBL/GenBank/DDBJ whole genome shotgun (WGS) entry which is preliminary data.</text>
</comment>
<dbReference type="InterPro" id="IPR050474">
    <property type="entry name" value="Hel308_SKI2-like"/>
</dbReference>
<keyword evidence="4" id="KW-0067">ATP-binding</keyword>
<keyword evidence="1" id="KW-0547">Nucleotide-binding</keyword>
<proteinExistence type="predicted"/>
<evidence type="ECO:0000256" key="5">
    <source>
        <dbReference type="ARBA" id="ARBA00048988"/>
    </source>
</evidence>
<evidence type="ECO:0000259" key="7">
    <source>
        <dbReference type="PROSITE" id="PS51194"/>
    </source>
</evidence>
<dbReference type="SUPFAM" id="SSF158702">
    <property type="entry name" value="Sec63 N-terminal domain-like"/>
    <property type="match status" value="1"/>
</dbReference>
<dbReference type="PANTHER" id="PTHR47961:SF12">
    <property type="entry name" value="HELICASE POLQ-LIKE"/>
    <property type="match status" value="1"/>
</dbReference>
<dbReference type="PANTHER" id="PTHR47961">
    <property type="entry name" value="DNA POLYMERASE THETA, PUTATIVE (AFU_ORTHOLOGUE AFUA_1G05260)-RELATED"/>
    <property type="match status" value="1"/>
</dbReference>
<name>A0A4U1FBA7_MONMO</name>
<evidence type="ECO:0000256" key="4">
    <source>
        <dbReference type="ARBA" id="ARBA00022840"/>
    </source>
</evidence>
<reference evidence="9" key="1">
    <citation type="journal article" date="2019" name="IScience">
        <title>Narwhal Genome Reveals Long-Term Low Genetic Diversity despite Current Large Abundance Size.</title>
        <authorList>
            <person name="Westbury M.V."/>
            <person name="Petersen B."/>
            <person name="Garde E."/>
            <person name="Heide-Jorgensen M.P."/>
            <person name="Lorenzen E.D."/>
        </authorList>
    </citation>
    <scope>NUCLEOTIDE SEQUENCE [LARGE SCALE GENOMIC DNA]</scope>
</reference>
<dbReference type="PROSITE" id="PS51194">
    <property type="entry name" value="HELICASE_CTER"/>
    <property type="match status" value="1"/>
</dbReference>
<dbReference type="Gene3D" id="3.40.50.300">
    <property type="entry name" value="P-loop containing nucleotide triphosphate hydrolases"/>
    <property type="match status" value="2"/>
</dbReference>
<dbReference type="InterPro" id="IPR046931">
    <property type="entry name" value="HTH_61"/>
</dbReference>
<dbReference type="Pfam" id="PF00271">
    <property type="entry name" value="Helicase_C"/>
    <property type="match status" value="1"/>
</dbReference>
<evidence type="ECO:0000313" key="8">
    <source>
        <dbReference type="EMBL" id="TKC46794.1"/>
    </source>
</evidence>
<feature type="region of interest" description="Disordered" evidence="6">
    <location>
        <begin position="34"/>
        <end position="54"/>
    </location>
</feature>
<dbReference type="InterPro" id="IPR048960">
    <property type="entry name" value="POLQ-like_helical"/>
</dbReference>
<keyword evidence="3" id="KW-0347">Helicase</keyword>
<dbReference type="InterPro" id="IPR001650">
    <property type="entry name" value="Helicase_C-like"/>
</dbReference>
<dbReference type="CDD" id="cd18026">
    <property type="entry name" value="DEXHc_POLQ-like"/>
    <property type="match status" value="1"/>
</dbReference>
<dbReference type="CDD" id="cd18795">
    <property type="entry name" value="SF2_C_Ski2"/>
    <property type="match status" value="1"/>
</dbReference>
<dbReference type="GO" id="GO:0003676">
    <property type="term" value="F:nucleic acid binding"/>
    <property type="evidence" value="ECO:0007669"/>
    <property type="project" value="InterPro"/>
</dbReference>
<evidence type="ECO:0000313" key="9">
    <source>
        <dbReference type="Proteomes" id="UP000308365"/>
    </source>
</evidence>
<sequence length="975" mass="110517">MDEGCSRIRRRVSVRKRNRRSLESVFAALTAAELKPGDEEKEDEETVAGSRRRKTMDVQPVENIDSEEDMFGDYDSFAENSFLAQVDDLEQKYLQLPEHRKHATDHATEDLCSESIKHNTLSITAVGDYTELKIDEHTKNQSGHEDVSVDPEADVLYDIPSSQVLFFENLYSSSNDLGDPSTEERDWNSSSHKTVNEELPINNVEQPQQTDESSSKVRTSSDANRRKSLKDHLKNTMTGNAKAQTPVFSRTKQLKETLLSEEINVAKKTIESSLDDLGPFYSLPSKVRDLYVQFKGIEKLYEWQHACLTLNSVQERKNLIYSLPTSGGKTLVAEILMLQELLCRRKDVLMILPYVAIVQEKISGLSSFGVELGFFVEEYAGSKGKFPPIKRREKKSLYIATIEKGHSLVNSLIETERINSLGLVVVDEVELKEYLKIKDTIYEVDSKAENGMTFSRLLNYKYSDTLKKMDPDHLIALVTEVIPNYSCLVFCPTKKNCENVAEMICKILSKEYLKHKEKEKHEVIKNLKNISNGNLCPVLKHTIPFGVAYHHGGLTGDERKLLEEAYSAGVLCLFTCTSTLAAGVNLPARRVILRAPYVAKEFLKKNQYKQMIGRAGRAGIDSTGESILILQEKDKQQVLELISRPLENCYSQLVQEFTKGIQTLFLSLIGLKIAANLGDIYHFMSGTFFGVQQKILLKERSLWEITVESLRYLTEKGLLQNDTILTEKGLLQKDTIHGSEEEFQYSFHITKLGRASFKGAIDLAYCDSLYRDLKKGLEGLVLESLLHLIYLTTPYDMASQCHPDWMIYFRQFSQLSPAEQNVAVLVGVSENFIGKKASGQAIRKKVDKNIVNRLYLSFVLYTLLKETNIWSVSEKFNMPRGYIQNLLSGAAAFSSCVLHFCEELEEFWVYRALLVELTKKLTYCVKAELIPLMEVTGVLELLLHEKAEALQEEVEELLRLPSDFPGIVASSVEKA</sequence>
<dbReference type="FunFam" id="3.40.50.300:FF:001293">
    <property type="entry name" value="helicase POLQ-like isoform X5"/>
    <property type="match status" value="1"/>
</dbReference>
<dbReference type="SUPFAM" id="SSF52540">
    <property type="entry name" value="P-loop containing nucleoside triphosphate hydrolases"/>
    <property type="match status" value="2"/>
</dbReference>
<dbReference type="SMART" id="SM00490">
    <property type="entry name" value="HELICc"/>
    <property type="match status" value="1"/>
</dbReference>
<dbReference type="GO" id="GO:0016787">
    <property type="term" value="F:hydrolase activity"/>
    <property type="evidence" value="ECO:0007669"/>
    <property type="project" value="UniProtKB-KW"/>
</dbReference>
<feature type="domain" description="Helicase C-terminal" evidence="7">
    <location>
        <begin position="473"/>
        <end position="665"/>
    </location>
</feature>
<dbReference type="EMBL" id="RWIC01000242">
    <property type="protein sequence ID" value="TKC46794.1"/>
    <property type="molecule type" value="Genomic_DNA"/>
</dbReference>
<dbReference type="FunFam" id="1.10.3380.20:FF:000002">
    <property type="entry name" value="helicase POLQ-like isoform X1"/>
    <property type="match status" value="1"/>
</dbReference>
<dbReference type="InterPro" id="IPR027417">
    <property type="entry name" value="P-loop_NTPase"/>
</dbReference>
<comment type="catalytic activity">
    <reaction evidence="5">
        <text>ATP + H2O = ADP + phosphate + H(+)</text>
        <dbReference type="Rhea" id="RHEA:13065"/>
        <dbReference type="ChEBI" id="CHEBI:15377"/>
        <dbReference type="ChEBI" id="CHEBI:15378"/>
        <dbReference type="ChEBI" id="CHEBI:30616"/>
        <dbReference type="ChEBI" id="CHEBI:43474"/>
        <dbReference type="ChEBI" id="CHEBI:456216"/>
        <dbReference type="EC" id="5.6.2.4"/>
    </reaction>
</comment>
<dbReference type="InterPro" id="IPR036390">
    <property type="entry name" value="WH_DNA-bd_sf"/>
</dbReference>
<dbReference type="AlphaFoldDB" id="A0A4U1FBA7"/>